<dbReference type="GeneID" id="26840747"/>
<comment type="caution">
    <text evidence="2">The sequence shown here is derived from an EMBL/GenBank/DDBJ whole genome shotgun (WGS) entry which is preliminary data.</text>
</comment>
<evidence type="ECO:0000313" key="3">
    <source>
        <dbReference type="Proteomes" id="UP000054251"/>
    </source>
</evidence>
<dbReference type="FunFam" id="3.90.79.10:FF:000019">
    <property type="entry name" value="Thiamin pyrophosphokinase, putative"/>
    <property type="match status" value="1"/>
</dbReference>
<dbReference type="RefSeq" id="XP_015466609.1">
    <property type="nucleotide sequence ID" value="XM_015612567.1"/>
</dbReference>
<evidence type="ECO:0000259" key="1">
    <source>
        <dbReference type="PROSITE" id="PS51462"/>
    </source>
</evidence>
<protein>
    <recommendedName>
        <fullName evidence="1">Nudix hydrolase domain-containing protein</fullName>
    </recommendedName>
</protein>
<accession>A0A0V1PW73</accession>
<reference evidence="2 3" key="1">
    <citation type="submission" date="2015-11" db="EMBL/GenBank/DDBJ databases">
        <title>The genome of Debaryomyces fabryi.</title>
        <authorList>
            <person name="Tafer H."/>
            <person name="Lopandic K."/>
        </authorList>
    </citation>
    <scope>NUCLEOTIDE SEQUENCE [LARGE SCALE GENOMIC DNA]</scope>
    <source>
        <strain evidence="2 3">CBS 789</strain>
    </source>
</reference>
<dbReference type="OrthoDB" id="10261522at2759"/>
<dbReference type="InterPro" id="IPR015797">
    <property type="entry name" value="NUDIX_hydrolase-like_dom_sf"/>
</dbReference>
<dbReference type="GO" id="GO:0044715">
    <property type="term" value="F:8-oxo-dGDP phosphatase activity"/>
    <property type="evidence" value="ECO:0007669"/>
    <property type="project" value="TreeGrafter"/>
</dbReference>
<dbReference type="InterPro" id="IPR031804">
    <property type="entry name" value="DUF4743"/>
</dbReference>
<dbReference type="Pfam" id="PF00293">
    <property type="entry name" value="NUDIX"/>
    <property type="match status" value="1"/>
</dbReference>
<evidence type="ECO:0000313" key="2">
    <source>
        <dbReference type="EMBL" id="KSA00507.1"/>
    </source>
</evidence>
<dbReference type="PROSITE" id="PS51462">
    <property type="entry name" value="NUDIX"/>
    <property type="match status" value="1"/>
</dbReference>
<feature type="domain" description="Nudix hydrolase" evidence="1">
    <location>
        <begin position="118"/>
        <end position="277"/>
    </location>
</feature>
<organism evidence="2 3">
    <name type="scientific">Debaryomyces fabryi</name>
    <dbReference type="NCBI Taxonomy" id="58627"/>
    <lineage>
        <taxon>Eukaryota</taxon>
        <taxon>Fungi</taxon>
        <taxon>Dikarya</taxon>
        <taxon>Ascomycota</taxon>
        <taxon>Saccharomycotina</taxon>
        <taxon>Pichiomycetes</taxon>
        <taxon>Debaryomycetaceae</taxon>
        <taxon>Debaryomyces</taxon>
    </lineage>
</organism>
<dbReference type="Gene3D" id="3.90.79.10">
    <property type="entry name" value="Nucleoside Triphosphate Pyrophosphohydrolase"/>
    <property type="match status" value="1"/>
</dbReference>
<sequence>MTQTSYIDIIRKIDSFPYEEDAFYYKLRTHDNSATLGYITPTISQYFQDEQDILLNTEKKTLTLSPNLDTIEKRNALFSLIATKWRKIPCFSESLDKGWRDELYTVYNPTHTPYVQIERAFSVLIGVITYGVHINGYIPAHKSSNGKLKMWVPRRSATKPTYPGMLDNTVAGGLGYPYGIWETVIKECHEEAGLGEEFVNTHIRSAGVVLYIYEPNGRKDTVQPEVEYIYDLEFDNETDVLPYPEDGEAEDFTLMDVNEVLERLLNNEFKPNCGLVVTDFLIRHGYITPESDKNYLEIVSRCHRIMPFPTI</sequence>
<dbReference type="Pfam" id="PF15916">
    <property type="entry name" value="DUF4743"/>
    <property type="match status" value="1"/>
</dbReference>
<keyword evidence="3" id="KW-1185">Reference proteome</keyword>
<dbReference type="PANTHER" id="PTHR13622:SF8">
    <property type="entry name" value="THIAMIN PYROPHOSPHOKINASE 1"/>
    <property type="match status" value="1"/>
</dbReference>
<dbReference type="PANTHER" id="PTHR13622">
    <property type="entry name" value="THIAMIN PYROPHOSPHOKINASE"/>
    <property type="match status" value="1"/>
</dbReference>
<dbReference type="InterPro" id="IPR000086">
    <property type="entry name" value="NUDIX_hydrolase_dom"/>
</dbReference>
<dbReference type="Proteomes" id="UP000054251">
    <property type="component" value="Unassembled WGS sequence"/>
</dbReference>
<dbReference type="CDD" id="cd03676">
    <property type="entry name" value="NUDIX_Tnr3_like"/>
    <property type="match status" value="1"/>
</dbReference>
<dbReference type="EMBL" id="LMYN01000085">
    <property type="protein sequence ID" value="KSA00507.1"/>
    <property type="molecule type" value="Genomic_DNA"/>
</dbReference>
<gene>
    <name evidence="2" type="ORF">AC631_03738</name>
</gene>
<dbReference type="SUPFAM" id="SSF55811">
    <property type="entry name" value="Nudix"/>
    <property type="match status" value="1"/>
</dbReference>
<name>A0A0V1PW73_9ASCO</name>
<dbReference type="AlphaFoldDB" id="A0A0V1PW73"/>
<proteinExistence type="predicted"/>